<evidence type="ECO:0000313" key="1">
    <source>
        <dbReference type="EMBL" id="GAA4455659.1"/>
    </source>
</evidence>
<dbReference type="EMBL" id="BAABHD010000027">
    <property type="protein sequence ID" value="GAA4455659.1"/>
    <property type="molecule type" value="Genomic_DNA"/>
</dbReference>
<keyword evidence="2" id="KW-1185">Reference proteome</keyword>
<reference evidence="2" key="1">
    <citation type="journal article" date="2019" name="Int. J. Syst. Evol. Microbiol.">
        <title>The Global Catalogue of Microorganisms (GCM) 10K type strain sequencing project: providing services to taxonomists for standard genome sequencing and annotation.</title>
        <authorList>
            <consortium name="The Broad Institute Genomics Platform"/>
            <consortium name="The Broad Institute Genome Sequencing Center for Infectious Disease"/>
            <person name="Wu L."/>
            <person name="Ma J."/>
        </authorList>
    </citation>
    <scope>NUCLEOTIDE SEQUENCE [LARGE SCALE GENOMIC DNA]</scope>
    <source>
        <strain evidence="2">JCM 17927</strain>
    </source>
</reference>
<organism evidence="1 2">
    <name type="scientific">Nibrella saemangeumensis</name>
    <dbReference type="NCBI Taxonomy" id="1084526"/>
    <lineage>
        <taxon>Bacteria</taxon>
        <taxon>Pseudomonadati</taxon>
        <taxon>Bacteroidota</taxon>
        <taxon>Cytophagia</taxon>
        <taxon>Cytophagales</taxon>
        <taxon>Spirosomataceae</taxon>
        <taxon>Nibrella</taxon>
    </lineage>
</organism>
<proteinExistence type="predicted"/>
<evidence type="ECO:0008006" key="3">
    <source>
        <dbReference type="Google" id="ProtNLM"/>
    </source>
</evidence>
<gene>
    <name evidence="1" type="ORF">GCM10023189_23730</name>
</gene>
<comment type="caution">
    <text evidence="1">The sequence shown here is derived from an EMBL/GenBank/DDBJ whole genome shotgun (WGS) entry which is preliminary data.</text>
</comment>
<dbReference type="Proteomes" id="UP001501175">
    <property type="component" value="Unassembled WGS sequence"/>
</dbReference>
<evidence type="ECO:0000313" key="2">
    <source>
        <dbReference type="Proteomes" id="UP001501175"/>
    </source>
</evidence>
<protein>
    <recommendedName>
        <fullName evidence="3">DUF4468 domain-containing protein</fullName>
    </recommendedName>
</protein>
<accession>A0ABP8MUK6</accession>
<sequence length="170" mass="19232">MVWVSVACASRYNSVQLLGSANELPSAEKAVWVKSIRVNARTIRIVGNDGTTQEVSPVNVWGYRTAGGATYRLYGNRSYELVRTGDIQLYLDRVPDGRVVKDKYYFSLTPDGDLWHLNKKNIRLVFRNNPCVLHRMKEVRTGNLLQTNAQGADNLINAWRECQNGQLTSQ</sequence>
<name>A0ABP8MUK6_9BACT</name>